<proteinExistence type="inferred from homology"/>
<dbReference type="GO" id="GO:0008168">
    <property type="term" value="F:methyltransferase activity"/>
    <property type="evidence" value="ECO:0007669"/>
    <property type="project" value="UniProtKB-KW"/>
</dbReference>
<dbReference type="Gene3D" id="3.40.50.150">
    <property type="entry name" value="Vaccinia Virus protein VP39"/>
    <property type="match status" value="1"/>
</dbReference>
<protein>
    <submittedName>
        <fullName evidence="3">Putative methyltransferase domain-containing protein</fullName>
    </submittedName>
</protein>
<dbReference type="GO" id="GO:0032259">
    <property type="term" value="P:methylation"/>
    <property type="evidence" value="ECO:0007669"/>
    <property type="project" value="UniProtKB-KW"/>
</dbReference>
<feature type="compositionally biased region" description="Acidic residues" evidence="2">
    <location>
        <begin position="40"/>
        <end position="52"/>
    </location>
</feature>
<evidence type="ECO:0000313" key="4">
    <source>
        <dbReference type="Proteomes" id="UP000027238"/>
    </source>
</evidence>
<keyword evidence="3" id="KW-0808">Transferase</keyword>
<sequence length="374" mass="41841">MADTTVEATASVPPPPPTAPAQTQHIRPEPEREAAPAEALEAENTVEADTDDGASSQAGETWDEGFDGRSASNYSASTSLSSSVRDYVFENTRRYHKYMEGRYLMPNDEPEQEREDMKHAMCVNVMDGKLHCAPIKSPQKIIDIGTGTGIWAMDMGDEFPEAEVVGIDLSPIQPTWVPPNVRFIVDDAEAEWLWPANSVDFVHARHMCMAIKDWPRMLSQAHRSLRPGGWVELQELRFHLQCDDGTVPPGYGYGRFVDLCMEGFRSFGIDPLGMERNAERLRASGFERVEEKVWKVPIGTWPRDQRLKTIGLYNRSMLIDALQAVSMAPLTRGLKWSAAEVEIFLIDVRKSLMDSSIHSYLTFHVVCGQKPGGV</sequence>
<dbReference type="PANTHER" id="PTHR43591">
    <property type="entry name" value="METHYLTRANSFERASE"/>
    <property type="match status" value="1"/>
</dbReference>
<keyword evidence="4" id="KW-1185">Reference proteome</keyword>
<evidence type="ECO:0000313" key="3">
    <source>
        <dbReference type="EMBL" id="KDN67901.1"/>
    </source>
</evidence>
<accession>A0A066XQ70</accession>
<reference evidence="4" key="1">
    <citation type="journal article" date="2014" name="Genome Announc.">
        <title>Draft genome sequence of Colletotrichum sublineola, a destructive pathogen of cultivated sorghum.</title>
        <authorList>
            <person name="Baroncelli R."/>
            <person name="Sanz-Martin J.M."/>
            <person name="Rech G.E."/>
            <person name="Sukno S.A."/>
            <person name="Thon M.R."/>
        </authorList>
    </citation>
    <scope>NUCLEOTIDE SEQUENCE [LARGE SCALE GENOMIC DNA]</scope>
    <source>
        <strain evidence="4">TX430BB</strain>
    </source>
</reference>
<dbReference type="STRING" id="1173701.A0A066XQ70"/>
<dbReference type="AlphaFoldDB" id="A0A066XQ70"/>
<dbReference type="Pfam" id="PF13489">
    <property type="entry name" value="Methyltransf_23"/>
    <property type="match status" value="1"/>
</dbReference>
<dbReference type="HOGENOM" id="CLU_010595_7_1_1"/>
<feature type="compositionally biased region" description="Basic and acidic residues" evidence="2">
    <location>
        <begin position="26"/>
        <end position="35"/>
    </location>
</feature>
<feature type="region of interest" description="Disordered" evidence="2">
    <location>
        <begin position="1"/>
        <end position="77"/>
    </location>
</feature>
<gene>
    <name evidence="3" type="ORF">CSUB01_10103</name>
</gene>
<dbReference type="CDD" id="cd02440">
    <property type="entry name" value="AdoMet_MTases"/>
    <property type="match status" value="1"/>
</dbReference>
<comment type="caution">
    <text evidence="3">The sequence shown here is derived from an EMBL/GenBank/DDBJ whole genome shotgun (WGS) entry which is preliminary data.</text>
</comment>
<feature type="compositionally biased region" description="Low complexity" evidence="2">
    <location>
        <begin position="1"/>
        <end position="11"/>
    </location>
</feature>
<dbReference type="EMBL" id="JMSE01000760">
    <property type="protein sequence ID" value="KDN67901.1"/>
    <property type="molecule type" value="Genomic_DNA"/>
</dbReference>
<dbReference type="SUPFAM" id="SSF53335">
    <property type="entry name" value="S-adenosyl-L-methionine-dependent methyltransferases"/>
    <property type="match status" value="1"/>
</dbReference>
<dbReference type="InterPro" id="IPR029063">
    <property type="entry name" value="SAM-dependent_MTases_sf"/>
</dbReference>
<evidence type="ECO:0000256" key="1">
    <source>
        <dbReference type="ARBA" id="ARBA00038158"/>
    </source>
</evidence>
<dbReference type="eggNOG" id="ENOG502S6PS">
    <property type="taxonomic scope" value="Eukaryota"/>
</dbReference>
<comment type="similarity">
    <text evidence="1">Belongs to the methyltransferase superfamily. LaeA methyltransferase family.</text>
</comment>
<keyword evidence="3" id="KW-0489">Methyltransferase</keyword>
<dbReference type="OMA" id="VWAIDMG"/>
<evidence type="ECO:0000256" key="2">
    <source>
        <dbReference type="SAM" id="MobiDB-lite"/>
    </source>
</evidence>
<organism evidence="3 4">
    <name type="scientific">Colletotrichum sublineola</name>
    <name type="common">Sorghum anthracnose fungus</name>
    <dbReference type="NCBI Taxonomy" id="1173701"/>
    <lineage>
        <taxon>Eukaryota</taxon>
        <taxon>Fungi</taxon>
        <taxon>Dikarya</taxon>
        <taxon>Ascomycota</taxon>
        <taxon>Pezizomycotina</taxon>
        <taxon>Sordariomycetes</taxon>
        <taxon>Hypocreomycetidae</taxon>
        <taxon>Glomerellales</taxon>
        <taxon>Glomerellaceae</taxon>
        <taxon>Colletotrichum</taxon>
        <taxon>Colletotrichum graminicola species complex</taxon>
    </lineage>
</organism>
<dbReference type="PANTHER" id="PTHR43591:SF10">
    <property type="entry name" value="ABC TRANSMEMBRANE TYPE-1 DOMAIN-CONTAINING PROTEIN-RELATED"/>
    <property type="match status" value="1"/>
</dbReference>
<name>A0A066XQ70_COLSU</name>
<dbReference type="OrthoDB" id="184880at2759"/>
<dbReference type="Proteomes" id="UP000027238">
    <property type="component" value="Unassembled WGS sequence"/>
</dbReference>